<name>W7CQS8_9LIST</name>
<evidence type="ECO:0000256" key="1">
    <source>
        <dbReference type="ARBA" id="ARBA00023159"/>
    </source>
</evidence>
<keyword evidence="1" id="KW-0010">Activator</keyword>
<dbReference type="InterPro" id="IPR018490">
    <property type="entry name" value="cNMP-bd_dom_sf"/>
</dbReference>
<dbReference type="SUPFAM" id="SSF51206">
    <property type="entry name" value="cAMP-binding domain-like"/>
    <property type="match status" value="1"/>
</dbReference>
<evidence type="ECO:0000313" key="2">
    <source>
        <dbReference type="EMBL" id="EUJ38995.1"/>
    </source>
</evidence>
<dbReference type="EMBL" id="AODH01000032">
    <property type="protein sequence ID" value="EUJ38995.1"/>
    <property type="molecule type" value="Genomic_DNA"/>
</dbReference>
<gene>
    <name evidence="2" type="ORF">BCAMP_08300</name>
</gene>
<keyword evidence="3" id="KW-1185">Reference proteome</keyword>
<dbReference type="STRING" id="1265861.BCAMP_08300"/>
<comment type="caution">
    <text evidence="2">The sequence shown here is derived from an EMBL/GenBank/DDBJ whole genome shotgun (WGS) entry which is preliminary data.</text>
</comment>
<protein>
    <submittedName>
        <fullName evidence="2">Transcriptional regulator, Crp/Fnr family protein</fullName>
    </submittedName>
</protein>
<reference evidence="2 3" key="1">
    <citation type="submission" date="2012-12" db="EMBL/GenBank/DDBJ databases">
        <title>Novel taxa of Listeriaceae from agricultural environments in the United States.</title>
        <authorList>
            <person name="den Bakker H.C."/>
            <person name="Allred A."/>
            <person name="Warchocki S."/>
            <person name="Wright E.M."/>
            <person name="Burrell A."/>
            <person name="Nightingale K.K."/>
            <person name="Kephart D."/>
            <person name="Wiedmann M."/>
        </authorList>
    </citation>
    <scope>NUCLEOTIDE SEQUENCE [LARGE SCALE GENOMIC DNA]</scope>
    <source>
        <strain evidence="2 3">FSL F6-1037</strain>
    </source>
</reference>
<dbReference type="RefSeq" id="WP_051456965.1">
    <property type="nucleotide sequence ID" value="NZ_AODH01000032.1"/>
</dbReference>
<dbReference type="Proteomes" id="UP000019243">
    <property type="component" value="Unassembled WGS sequence"/>
</dbReference>
<evidence type="ECO:0000313" key="3">
    <source>
        <dbReference type="Proteomes" id="UP000019243"/>
    </source>
</evidence>
<accession>W7CQS8</accession>
<proteinExistence type="predicted"/>
<dbReference type="OrthoDB" id="9810708at2"/>
<organism evidence="2 3">
    <name type="scientific">Brochothrix campestris FSL F6-1037</name>
    <dbReference type="NCBI Taxonomy" id="1265861"/>
    <lineage>
        <taxon>Bacteria</taxon>
        <taxon>Bacillati</taxon>
        <taxon>Bacillota</taxon>
        <taxon>Bacilli</taxon>
        <taxon>Bacillales</taxon>
        <taxon>Listeriaceae</taxon>
        <taxon>Brochothrix</taxon>
    </lineage>
</organism>
<sequence length="107" mass="12451">MKTGIVKISTILKDGREFNIAYKNSFEIITLMNDEEDAITKAPYNVRIESDTAAFYRIDRVSFWEDAMYQQELLLYVKEFYRSSLAHMTTRLQHRVMNGKKGALCAS</sequence>
<dbReference type="AlphaFoldDB" id="W7CQS8"/>